<dbReference type="AlphaFoldDB" id="A0A2K1LAA0"/>
<reference evidence="10" key="3">
    <citation type="submission" date="2020-12" db="UniProtKB">
        <authorList>
            <consortium name="EnsemblPlants"/>
        </authorList>
    </citation>
    <scope>IDENTIFICATION</scope>
</reference>
<proteinExistence type="predicted"/>
<dbReference type="PANTHER" id="PTHR22792">
    <property type="entry name" value="LUPUS LA PROTEIN-RELATED"/>
    <property type="match status" value="1"/>
</dbReference>
<reference evidence="9 11" key="2">
    <citation type="journal article" date="2018" name="Plant J.">
        <title>The Physcomitrella patens chromosome-scale assembly reveals moss genome structure and evolution.</title>
        <authorList>
            <person name="Lang D."/>
            <person name="Ullrich K.K."/>
            <person name="Murat F."/>
            <person name="Fuchs J."/>
            <person name="Jenkins J."/>
            <person name="Haas F.B."/>
            <person name="Piednoel M."/>
            <person name="Gundlach H."/>
            <person name="Van Bel M."/>
            <person name="Meyberg R."/>
            <person name="Vives C."/>
            <person name="Morata J."/>
            <person name="Symeonidi A."/>
            <person name="Hiss M."/>
            <person name="Muchero W."/>
            <person name="Kamisugi Y."/>
            <person name="Saleh O."/>
            <person name="Blanc G."/>
            <person name="Decker E.L."/>
            <person name="van Gessel N."/>
            <person name="Grimwood J."/>
            <person name="Hayes R.D."/>
            <person name="Graham S.W."/>
            <person name="Gunter L.E."/>
            <person name="McDaniel S.F."/>
            <person name="Hoernstein S.N.W."/>
            <person name="Larsson A."/>
            <person name="Li F.W."/>
            <person name="Perroud P.F."/>
            <person name="Phillips J."/>
            <person name="Ranjan P."/>
            <person name="Rokshar D.S."/>
            <person name="Rothfels C.J."/>
            <person name="Schneider L."/>
            <person name="Shu S."/>
            <person name="Stevenson D.W."/>
            <person name="Thummler F."/>
            <person name="Tillich M."/>
            <person name="Villarreal Aguilar J.C."/>
            <person name="Widiez T."/>
            <person name="Wong G.K."/>
            <person name="Wymore A."/>
            <person name="Zhang Y."/>
            <person name="Zimmer A.D."/>
            <person name="Quatrano R.S."/>
            <person name="Mayer K.F.X."/>
            <person name="Goodstein D."/>
            <person name="Casacuberta J.M."/>
            <person name="Vandepoele K."/>
            <person name="Reski R."/>
            <person name="Cuming A.C."/>
            <person name="Tuskan G.A."/>
            <person name="Maumus F."/>
            <person name="Salse J."/>
            <person name="Schmutz J."/>
            <person name="Rensing S.A."/>
        </authorList>
    </citation>
    <scope>NUCLEOTIDE SEQUENCE [LARGE SCALE GENOMIC DNA]</scope>
    <source>
        <strain evidence="10 11">cv. Gransden 2004</strain>
    </source>
</reference>
<evidence type="ECO:0000259" key="7">
    <source>
        <dbReference type="PROSITE" id="PS50102"/>
    </source>
</evidence>
<dbReference type="InterPro" id="IPR045180">
    <property type="entry name" value="La_dom_prot"/>
</dbReference>
<dbReference type="InterPro" id="IPR012677">
    <property type="entry name" value="Nucleotide-bd_a/b_plait_sf"/>
</dbReference>
<evidence type="ECO:0000313" key="10">
    <source>
        <dbReference type="EnsemblPlants" id="Pp3c1_30130V3.1"/>
    </source>
</evidence>
<dbReference type="GeneID" id="112281184"/>
<feature type="domain" description="HTH La-type RNA-binding" evidence="8">
    <location>
        <begin position="224"/>
        <end position="315"/>
    </location>
</feature>
<keyword evidence="4" id="KW-0539">Nucleus</keyword>
<evidence type="ECO:0000256" key="5">
    <source>
        <dbReference type="PROSITE-ProRule" id="PRU00332"/>
    </source>
</evidence>
<gene>
    <name evidence="10" type="primary">LOC112281184</name>
    <name evidence="9" type="ORF">PHYPA_001379</name>
</gene>
<dbReference type="Gene3D" id="1.10.10.10">
    <property type="entry name" value="Winged helix-like DNA-binding domain superfamily/Winged helix DNA-binding domain"/>
    <property type="match status" value="1"/>
</dbReference>
<keyword evidence="11" id="KW-1185">Reference proteome</keyword>
<evidence type="ECO:0000313" key="9">
    <source>
        <dbReference type="EMBL" id="PNR62954.1"/>
    </source>
</evidence>
<dbReference type="Gene3D" id="3.30.70.330">
    <property type="match status" value="1"/>
</dbReference>
<feature type="domain" description="RRM" evidence="7">
    <location>
        <begin position="322"/>
        <end position="418"/>
    </location>
</feature>
<dbReference type="EnsemblPlants" id="Pp3c1_30130V3.2">
    <property type="protein sequence ID" value="Pp3c1_30130V3.2"/>
    <property type="gene ID" value="Pp3c1_30130"/>
</dbReference>
<comment type="subcellular location">
    <subcellularLocation>
        <location evidence="2">Nucleus</location>
    </subcellularLocation>
</comment>
<dbReference type="PROSITE" id="PS50961">
    <property type="entry name" value="HTH_LA"/>
    <property type="match status" value="1"/>
</dbReference>
<feature type="compositionally biased region" description="Gly residues" evidence="6">
    <location>
        <begin position="500"/>
        <end position="509"/>
    </location>
</feature>
<dbReference type="FunFam" id="1.10.10.10:FF:000158">
    <property type="entry name" value="La ribonucleoprotein domain family member 7"/>
    <property type="match status" value="1"/>
</dbReference>
<sequence length="568" mass="61076">MAPSAAASAQHRPRSTFGAADAVPMVVVTVPSSSVSTANQHQNHYHHRGAGAPGFAYSTVGSGMDNPPIDVRRHRRTHSTSSAHVAPPQIFDGRNEKIRFLSRSLSGSKLNAEAPAFVPKGLQIAFSTSLPVSERPKGFELGLPSQIQAPTPVIPAVKPPPCVANASVPVVVVPTVEEYIAECVPSSDGMEAKDGPNGVLAVGHVAESEQGQGTAATVVQPAKPMVTEEVKSKIVNQVELWFSDTNLPTDNYLMKFVKKDPEGFVPIPVVASLRKIKNLVKNHGVVAAALRNSTLLVVSEDGKRVRRAHPLPEVNLEEVQSRTVVAEDLPENSSIGSIQELFGKVGKVKSVRICPPEVANGAISSSAKHPKTDILISNKLHALVEFETVELAEKAVVELTNERNWRSGLRTRLLQRRQFQSKLNYQQAPHQRTRKPSMDNIDLTMKEEEGKKLEKNGDKPHDKGSEELARQHHHADRGEDNTGESGDQVGKKGRGRGRGGRAGGGGRGRGQQFYNTHSGTPPRDNSLHLVSELVGKPPPGPRMPDGTRGFSTGRGKTLAVNTAVNSMA</sequence>
<accession>A0A2K1LAA0</accession>
<dbReference type="EMBL" id="ABEU02000001">
    <property type="protein sequence ID" value="PNR62954.1"/>
    <property type="molecule type" value="Genomic_DNA"/>
</dbReference>
<dbReference type="GO" id="GO:0006396">
    <property type="term" value="P:RNA processing"/>
    <property type="evidence" value="ECO:0007669"/>
    <property type="project" value="InterPro"/>
</dbReference>
<evidence type="ECO:0000256" key="1">
    <source>
        <dbReference type="ARBA" id="ARBA00002339"/>
    </source>
</evidence>
<dbReference type="Gramene" id="Pp3c1_30130V3.2">
    <property type="protein sequence ID" value="Pp3c1_30130V3.2"/>
    <property type="gene ID" value="Pp3c1_30130"/>
</dbReference>
<comment type="function">
    <text evidence="1">Transcriptional regulator.</text>
</comment>
<feature type="region of interest" description="Disordered" evidence="6">
    <location>
        <begin position="422"/>
        <end position="441"/>
    </location>
</feature>
<dbReference type="InterPro" id="IPR036390">
    <property type="entry name" value="WH_DNA-bd_sf"/>
</dbReference>
<dbReference type="CDD" id="cd08033">
    <property type="entry name" value="LARP_6"/>
    <property type="match status" value="1"/>
</dbReference>
<evidence type="ECO:0000313" key="11">
    <source>
        <dbReference type="Proteomes" id="UP000006727"/>
    </source>
</evidence>
<dbReference type="InterPro" id="IPR034878">
    <property type="entry name" value="La-rel_plant_RRM"/>
</dbReference>
<feature type="compositionally biased region" description="Basic and acidic residues" evidence="6">
    <location>
        <begin position="448"/>
        <end position="480"/>
    </location>
</feature>
<protein>
    <recommendedName>
        <fullName evidence="12">HTH La-type RNA-binding domain-containing protein</fullName>
    </recommendedName>
</protein>
<dbReference type="EnsemblPlants" id="Pp3c1_30130V3.1">
    <property type="protein sequence ID" value="Pp3c1_30130V3.1"/>
    <property type="gene ID" value="Pp3c1_30130"/>
</dbReference>
<dbReference type="GO" id="GO:1990904">
    <property type="term" value="C:ribonucleoprotein complex"/>
    <property type="evidence" value="ECO:0007669"/>
    <property type="project" value="InterPro"/>
</dbReference>
<dbReference type="SMART" id="SM00715">
    <property type="entry name" value="LA"/>
    <property type="match status" value="1"/>
</dbReference>
<dbReference type="PaxDb" id="3218-PP1S171_107V6.2"/>
<evidence type="ECO:0000259" key="8">
    <source>
        <dbReference type="PROSITE" id="PS50961"/>
    </source>
</evidence>
<dbReference type="Pfam" id="PF05383">
    <property type="entry name" value="La"/>
    <property type="match status" value="1"/>
</dbReference>
<reference evidence="9 11" key="1">
    <citation type="journal article" date="2008" name="Science">
        <title>The Physcomitrella genome reveals evolutionary insights into the conquest of land by plants.</title>
        <authorList>
            <person name="Rensing S."/>
            <person name="Lang D."/>
            <person name="Zimmer A."/>
            <person name="Terry A."/>
            <person name="Salamov A."/>
            <person name="Shapiro H."/>
            <person name="Nishiyama T."/>
            <person name="Perroud P.-F."/>
            <person name="Lindquist E."/>
            <person name="Kamisugi Y."/>
            <person name="Tanahashi T."/>
            <person name="Sakakibara K."/>
            <person name="Fujita T."/>
            <person name="Oishi K."/>
            <person name="Shin-I T."/>
            <person name="Kuroki Y."/>
            <person name="Toyoda A."/>
            <person name="Suzuki Y."/>
            <person name="Hashimoto A."/>
            <person name="Yamaguchi K."/>
            <person name="Sugano A."/>
            <person name="Kohara Y."/>
            <person name="Fujiyama A."/>
            <person name="Anterola A."/>
            <person name="Aoki S."/>
            <person name="Ashton N."/>
            <person name="Barbazuk W.B."/>
            <person name="Barker E."/>
            <person name="Bennetzen J."/>
            <person name="Bezanilla M."/>
            <person name="Blankenship R."/>
            <person name="Cho S.H."/>
            <person name="Dutcher S."/>
            <person name="Estelle M."/>
            <person name="Fawcett J.A."/>
            <person name="Gundlach H."/>
            <person name="Hanada K."/>
            <person name="Heyl A."/>
            <person name="Hicks K.A."/>
            <person name="Hugh J."/>
            <person name="Lohr M."/>
            <person name="Mayer K."/>
            <person name="Melkozernov A."/>
            <person name="Murata T."/>
            <person name="Nelson D."/>
            <person name="Pils B."/>
            <person name="Prigge M."/>
            <person name="Reiss B."/>
            <person name="Renner T."/>
            <person name="Rombauts S."/>
            <person name="Rushton P."/>
            <person name="Sanderfoot A."/>
            <person name="Schween G."/>
            <person name="Shiu S.-H."/>
            <person name="Stueber K."/>
            <person name="Theodoulou F.L."/>
            <person name="Tu H."/>
            <person name="Van de Peer Y."/>
            <person name="Verrier P.J."/>
            <person name="Waters E."/>
            <person name="Wood A."/>
            <person name="Yang L."/>
            <person name="Cove D."/>
            <person name="Cuming A."/>
            <person name="Hasebe M."/>
            <person name="Lucas S."/>
            <person name="Mishler D.B."/>
            <person name="Reski R."/>
            <person name="Grigoriev I."/>
            <person name="Quatrano R.S."/>
            <person name="Boore J.L."/>
        </authorList>
    </citation>
    <scope>NUCLEOTIDE SEQUENCE [LARGE SCALE GENOMIC DNA]</scope>
    <source>
        <strain evidence="10 11">cv. Gransden 2004</strain>
    </source>
</reference>
<feature type="region of interest" description="Disordered" evidence="6">
    <location>
        <begin position="448"/>
        <end position="555"/>
    </location>
</feature>
<dbReference type="GO" id="GO:0003729">
    <property type="term" value="F:mRNA binding"/>
    <property type="evidence" value="ECO:0000318"/>
    <property type="project" value="GO_Central"/>
</dbReference>
<dbReference type="InterPro" id="IPR002344">
    <property type="entry name" value="Lupus_La"/>
</dbReference>
<dbReference type="Proteomes" id="UP000006727">
    <property type="component" value="Chromosome 1"/>
</dbReference>
<dbReference type="SUPFAM" id="SSF46785">
    <property type="entry name" value="Winged helix' DNA-binding domain"/>
    <property type="match status" value="1"/>
</dbReference>
<evidence type="ECO:0000256" key="3">
    <source>
        <dbReference type="ARBA" id="ARBA00022884"/>
    </source>
</evidence>
<dbReference type="GO" id="GO:0005634">
    <property type="term" value="C:nucleus"/>
    <property type="evidence" value="ECO:0000318"/>
    <property type="project" value="GO_Central"/>
</dbReference>
<dbReference type="PRINTS" id="PR00302">
    <property type="entry name" value="LUPUSLA"/>
</dbReference>
<dbReference type="STRING" id="3218.A0A2K1LAA0"/>
<name>A0A2K1LAA0_PHYPA</name>
<dbReference type="InterPro" id="IPR000504">
    <property type="entry name" value="RRM_dom"/>
</dbReference>
<dbReference type="CDD" id="cd12288">
    <property type="entry name" value="RRM_La_like_plant"/>
    <property type="match status" value="1"/>
</dbReference>
<evidence type="ECO:0000256" key="2">
    <source>
        <dbReference type="ARBA" id="ARBA00004123"/>
    </source>
</evidence>
<dbReference type="SUPFAM" id="SSF54928">
    <property type="entry name" value="RNA-binding domain, RBD"/>
    <property type="match status" value="1"/>
</dbReference>
<dbReference type="InterPro" id="IPR035979">
    <property type="entry name" value="RBD_domain_sf"/>
</dbReference>
<dbReference type="InterPro" id="IPR036388">
    <property type="entry name" value="WH-like_DNA-bd_sf"/>
</dbReference>
<evidence type="ECO:0008006" key="12">
    <source>
        <dbReference type="Google" id="ProtNLM"/>
    </source>
</evidence>
<dbReference type="PANTHER" id="PTHR22792:SF66">
    <property type="entry name" value="LA-RELATED PROTEIN 6B"/>
    <property type="match status" value="1"/>
</dbReference>
<evidence type="ECO:0000256" key="4">
    <source>
        <dbReference type="ARBA" id="ARBA00023242"/>
    </source>
</evidence>
<dbReference type="OrthoDB" id="435402at2759"/>
<dbReference type="Gramene" id="Pp3c1_30130V3.1">
    <property type="protein sequence ID" value="Pp3c1_30130V3.1"/>
    <property type="gene ID" value="Pp3c1_30130"/>
</dbReference>
<evidence type="ECO:0000256" key="6">
    <source>
        <dbReference type="SAM" id="MobiDB-lite"/>
    </source>
</evidence>
<keyword evidence="3 5" id="KW-0694">RNA-binding</keyword>
<dbReference type="InterPro" id="IPR006630">
    <property type="entry name" value="La_HTH"/>
</dbReference>
<dbReference type="RefSeq" id="XP_024373194.1">
    <property type="nucleotide sequence ID" value="XM_024517426.2"/>
</dbReference>
<organism evidence="9">
    <name type="scientific">Physcomitrium patens</name>
    <name type="common">Spreading-leaved earth moss</name>
    <name type="synonym">Physcomitrella patens</name>
    <dbReference type="NCBI Taxonomy" id="3218"/>
    <lineage>
        <taxon>Eukaryota</taxon>
        <taxon>Viridiplantae</taxon>
        <taxon>Streptophyta</taxon>
        <taxon>Embryophyta</taxon>
        <taxon>Bryophyta</taxon>
        <taxon>Bryophytina</taxon>
        <taxon>Bryopsida</taxon>
        <taxon>Funariidae</taxon>
        <taxon>Funariales</taxon>
        <taxon>Funariaceae</taxon>
        <taxon>Physcomitrium</taxon>
    </lineage>
</organism>
<dbReference type="PROSITE" id="PS50102">
    <property type="entry name" value="RRM"/>
    <property type="match status" value="1"/>
</dbReference>